<reference evidence="1 2" key="1">
    <citation type="journal article" date="2018" name="Front. Plant Sci.">
        <title>Red Clover (Trifolium pratense) and Zigzag Clover (T. medium) - A Picture of Genomic Similarities and Differences.</title>
        <authorList>
            <person name="Dluhosova J."/>
            <person name="Istvanek J."/>
            <person name="Nedelnik J."/>
            <person name="Repkova J."/>
        </authorList>
    </citation>
    <scope>NUCLEOTIDE SEQUENCE [LARGE SCALE GENOMIC DNA]</scope>
    <source>
        <strain evidence="2">cv. 10/8</strain>
        <tissue evidence="1">Leaf</tissue>
    </source>
</reference>
<dbReference type="AlphaFoldDB" id="A0A392TNW8"/>
<accession>A0A392TNW8</accession>
<feature type="non-terminal residue" evidence="1">
    <location>
        <position position="47"/>
    </location>
</feature>
<sequence length="47" mass="5497">MEVTVWGTRNLERHPTARYSLLYPSPHLEGRPVGFRGTSAWWRDISL</sequence>
<proteinExistence type="predicted"/>
<protein>
    <submittedName>
        <fullName evidence="1">Uncharacterized protein</fullName>
    </submittedName>
</protein>
<dbReference type="EMBL" id="LXQA010613362">
    <property type="protein sequence ID" value="MCI62127.1"/>
    <property type="molecule type" value="Genomic_DNA"/>
</dbReference>
<evidence type="ECO:0000313" key="1">
    <source>
        <dbReference type="EMBL" id="MCI62127.1"/>
    </source>
</evidence>
<dbReference type="Proteomes" id="UP000265520">
    <property type="component" value="Unassembled WGS sequence"/>
</dbReference>
<name>A0A392TNW8_9FABA</name>
<organism evidence="1 2">
    <name type="scientific">Trifolium medium</name>
    <dbReference type="NCBI Taxonomy" id="97028"/>
    <lineage>
        <taxon>Eukaryota</taxon>
        <taxon>Viridiplantae</taxon>
        <taxon>Streptophyta</taxon>
        <taxon>Embryophyta</taxon>
        <taxon>Tracheophyta</taxon>
        <taxon>Spermatophyta</taxon>
        <taxon>Magnoliopsida</taxon>
        <taxon>eudicotyledons</taxon>
        <taxon>Gunneridae</taxon>
        <taxon>Pentapetalae</taxon>
        <taxon>rosids</taxon>
        <taxon>fabids</taxon>
        <taxon>Fabales</taxon>
        <taxon>Fabaceae</taxon>
        <taxon>Papilionoideae</taxon>
        <taxon>50 kb inversion clade</taxon>
        <taxon>NPAAA clade</taxon>
        <taxon>Hologalegina</taxon>
        <taxon>IRL clade</taxon>
        <taxon>Trifolieae</taxon>
        <taxon>Trifolium</taxon>
    </lineage>
</organism>
<comment type="caution">
    <text evidence="1">The sequence shown here is derived from an EMBL/GenBank/DDBJ whole genome shotgun (WGS) entry which is preliminary data.</text>
</comment>
<keyword evidence="2" id="KW-1185">Reference proteome</keyword>
<evidence type="ECO:0000313" key="2">
    <source>
        <dbReference type="Proteomes" id="UP000265520"/>
    </source>
</evidence>